<protein>
    <submittedName>
        <fullName evidence="1">DUF2187 family protein</fullName>
    </submittedName>
</protein>
<evidence type="ECO:0000313" key="1">
    <source>
        <dbReference type="EMBL" id="MDN4076053.1"/>
    </source>
</evidence>
<reference evidence="1" key="1">
    <citation type="submission" date="2023-06" db="EMBL/GenBank/DDBJ databases">
        <title>Draft Genome Sequences of Representative Paenibacillus Polymyxa, Bacillus cereus, Fictibacillus sp., and Brevibacillus agri Strains Isolated from Amazonian Dark Earth.</title>
        <authorList>
            <person name="Pellegrinetti T.A."/>
            <person name="Cunha I.C.M."/>
            <person name="Chaves M.G."/>
            <person name="Freitas A.S."/>
            <person name="Silva A.V.R."/>
            <person name="Tsai S.M."/>
            <person name="Mendes L.W."/>
        </authorList>
    </citation>
    <scope>NUCLEOTIDE SEQUENCE</scope>
    <source>
        <strain evidence="1">CENA-BCM004</strain>
    </source>
</reference>
<dbReference type="Pfam" id="PF09953">
    <property type="entry name" value="DUF2187"/>
    <property type="match status" value="1"/>
</dbReference>
<dbReference type="RefSeq" id="WP_290402164.1">
    <property type="nucleotide sequence ID" value="NZ_JAUHLN010000010.1"/>
</dbReference>
<organism evidence="1 2">
    <name type="scientific">Fictibacillus terranigra</name>
    <dbReference type="NCBI Taxonomy" id="3058424"/>
    <lineage>
        <taxon>Bacteria</taxon>
        <taxon>Bacillati</taxon>
        <taxon>Bacillota</taxon>
        <taxon>Bacilli</taxon>
        <taxon>Bacillales</taxon>
        <taxon>Fictibacillaceae</taxon>
        <taxon>Fictibacillus</taxon>
    </lineage>
</organism>
<gene>
    <name evidence="1" type="ORF">QYF49_24225</name>
</gene>
<evidence type="ECO:0000313" key="2">
    <source>
        <dbReference type="Proteomes" id="UP001168694"/>
    </source>
</evidence>
<accession>A0ABT8EDQ6</accession>
<dbReference type="InterPro" id="IPR018690">
    <property type="entry name" value="DUF2187"/>
</dbReference>
<proteinExistence type="predicted"/>
<name>A0ABT8EDQ6_9BACL</name>
<dbReference type="Proteomes" id="UP001168694">
    <property type="component" value="Unassembled WGS sequence"/>
</dbReference>
<keyword evidence="2" id="KW-1185">Reference proteome</keyword>
<sequence>MDEIKKAVIGEKVLFDEGIIGVVEKASDHAVIVKIIKNPSRQEFANDKTVVSHRKYKIIID</sequence>
<dbReference type="EMBL" id="JAUHLN010000010">
    <property type="protein sequence ID" value="MDN4076053.1"/>
    <property type="molecule type" value="Genomic_DNA"/>
</dbReference>
<comment type="caution">
    <text evidence="1">The sequence shown here is derived from an EMBL/GenBank/DDBJ whole genome shotgun (WGS) entry which is preliminary data.</text>
</comment>